<feature type="transmembrane region" description="Helical" evidence="7">
    <location>
        <begin position="247"/>
        <end position="266"/>
    </location>
</feature>
<feature type="domain" description="MARVEL" evidence="8">
    <location>
        <begin position="148"/>
        <end position="276"/>
    </location>
</feature>
<dbReference type="PANTHER" id="PTHR22776">
    <property type="entry name" value="MARVEL-CONTAINING POTENTIAL LIPID RAFT-ASSOCIATED PROTEIN"/>
    <property type="match status" value="1"/>
</dbReference>
<comment type="subcellular location">
    <subcellularLocation>
        <location evidence="1">Membrane</location>
        <topology evidence="1">Multi-pass membrane protein</topology>
    </subcellularLocation>
</comment>
<evidence type="ECO:0000259" key="8">
    <source>
        <dbReference type="PROSITE" id="PS51225"/>
    </source>
</evidence>
<comment type="caution">
    <text evidence="9">The sequence shown here is derived from an EMBL/GenBank/DDBJ whole genome shotgun (WGS) entry which is preliminary data.</text>
</comment>
<evidence type="ECO:0000256" key="2">
    <source>
        <dbReference type="ARBA" id="ARBA00022692"/>
    </source>
</evidence>
<feature type="transmembrane region" description="Helical" evidence="7">
    <location>
        <begin position="216"/>
        <end position="241"/>
    </location>
</feature>
<dbReference type="Pfam" id="PF01284">
    <property type="entry name" value="MARVEL"/>
    <property type="match status" value="1"/>
</dbReference>
<dbReference type="Gene3D" id="1.20.1250.20">
    <property type="entry name" value="MFS general substrate transporter like domains"/>
    <property type="match status" value="1"/>
</dbReference>
<feature type="region of interest" description="Disordered" evidence="6">
    <location>
        <begin position="35"/>
        <end position="65"/>
    </location>
</feature>
<feature type="transmembrane region" description="Helical" evidence="7">
    <location>
        <begin position="180"/>
        <end position="204"/>
    </location>
</feature>
<evidence type="ECO:0000256" key="4">
    <source>
        <dbReference type="ARBA" id="ARBA00023136"/>
    </source>
</evidence>
<evidence type="ECO:0000256" key="1">
    <source>
        <dbReference type="ARBA" id="ARBA00004141"/>
    </source>
</evidence>
<dbReference type="GO" id="GO:0016020">
    <property type="term" value="C:membrane"/>
    <property type="evidence" value="ECO:0007669"/>
    <property type="project" value="UniProtKB-SubCell"/>
</dbReference>
<dbReference type="InterPro" id="IPR008253">
    <property type="entry name" value="Marvel"/>
</dbReference>
<dbReference type="InterPro" id="IPR036259">
    <property type="entry name" value="MFS_trans_sf"/>
</dbReference>
<evidence type="ECO:0000256" key="3">
    <source>
        <dbReference type="ARBA" id="ARBA00022989"/>
    </source>
</evidence>
<evidence type="ECO:0000256" key="6">
    <source>
        <dbReference type="SAM" id="MobiDB-lite"/>
    </source>
</evidence>
<gene>
    <name evidence="9" type="ORF">WR25_22223</name>
</gene>
<evidence type="ECO:0000313" key="9">
    <source>
        <dbReference type="EMBL" id="PAV76709.1"/>
    </source>
</evidence>
<sequence length="300" mass="33401">MVDNISHIGDEHGDHNYDTISVTTLDPVDRFSPPVVIPSSKPQKQTLKVAPKPLNGGPKTANVAPMPVVVSPKSILEKDQLKESKKIESDKNENEKICDEKKLGDLNKMHEPRYHTTTTVVEETQYYEGDGRPTYSYDLPSISCDLSYLRTLGGIMKLLCILGCILTFIFTMAGPGHFSGAGWATFVSSIGLVVTSVLLTLYIFRIVDNLPNVPWIIMEMCFCFAWCIFFFIAACVLAVVATKYSATLGWAIASFFAFGCMCAYGFDCYLKFLAWKNNEKATGGGEDFIAQQQRRRQQNI</sequence>
<evidence type="ECO:0000256" key="5">
    <source>
        <dbReference type="PROSITE-ProRule" id="PRU00581"/>
    </source>
</evidence>
<keyword evidence="4 5" id="KW-0472">Membrane</keyword>
<keyword evidence="2 5" id="KW-0812">Transmembrane</keyword>
<evidence type="ECO:0000256" key="7">
    <source>
        <dbReference type="SAM" id="Phobius"/>
    </source>
</evidence>
<dbReference type="PROSITE" id="PS51225">
    <property type="entry name" value="MARVEL"/>
    <property type="match status" value="1"/>
</dbReference>
<keyword evidence="3 7" id="KW-1133">Transmembrane helix</keyword>
<keyword evidence="10" id="KW-1185">Reference proteome</keyword>
<name>A0A2A2KS22_9BILA</name>
<dbReference type="Proteomes" id="UP000218231">
    <property type="component" value="Unassembled WGS sequence"/>
</dbReference>
<proteinExistence type="predicted"/>
<dbReference type="STRING" id="2018661.A0A2A2KS22"/>
<dbReference type="EMBL" id="LIAE01007828">
    <property type="protein sequence ID" value="PAV76709.1"/>
    <property type="molecule type" value="Genomic_DNA"/>
</dbReference>
<dbReference type="AlphaFoldDB" id="A0A2A2KS22"/>
<reference evidence="9 10" key="1">
    <citation type="journal article" date="2017" name="Curr. Biol.">
        <title>Genome architecture and evolution of a unichromosomal asexual nematode.</title>
        <authorList>
            <person name="Fradin H."/>
            <person name="Zegar C."/>
            <person name="Gutwein M."/>
            <person name="Lucas J."/>
            <person name="Kovtun M."/>
            <person name="Corcoran D."/>
            <person name="Baugh L.R."/>
            <person name="Kiontke K."/>
            <person name="Gunsalus K."/>
            <person name="Fitch D.H."/>
            <person name="Piano F."/>
        </authorList>
    </citation>
    <scope>NUCLEOTIDE SEQUENCE [LARGE SCALE GENOMIC DNA]</scope>
    <source>
        <strain evidence="9">PF1309</strain>
    </source>
</reference>
<dbReference type="InterPro" id="IPR050578">
    <property type="entry name" value="MARVEL-CKLF_proteins"/>
</dbReference>
<dbReference type="OrthoDB" id="10028364at2759"/>
<feature type="transmembrane region" description="Helical" evidence="7">
    <location>
        <begin position="155"/>
        <end position="174"/>
    </location>
</feature>
<accession>A0A2A2KS22</accession>
<dbReference type="PANTHER" id="PTHR22776:SF49">
    <property type="entry name" value="MARVEL DOMAIN-CONTAINING PROTEIN"/>
    <property type="match status" value="1"/>
</dbReference>
<evidence type="ECO:0000313" key="10">
    <source>
        <dbReference type="Proteomes" id="UP000218231"/>
    </source>
</evidence>
<organism evidence="9 10">
    <name type="scientific">Diploscapter pachys</name>
    <dbReference type="NCBI Taxonomy" id="2018661"/>
    <lineage>
        <taxon>Eukaryota</taxon>
        <taxon>Metazoa</taxon>
        <taxon>Ecdysozoa</taxon>
        <taxon>Nematoda</taxon>
        <taxon>Chromadorea</taxon>
        <taxon>Rhabditida</taxon>
        <taxon>Rhabditina</taxon>
        <taxon>Rhabditomorpha</taxon>
        <taxon>Rhabditoidea</taxon>
        <taxon>Rhabditidae</taxon>
        <taxon>Diploscapter</taxon>
    </lineage>
</organism>
<protein>
    <recommendedName>
        <fullName evidence="8">MARVEL domain-containing protein</fullName>
    </recommendedName>
</protein>